<evidence type="ECO:0000313" key="1">
    <source>
        <dbReference type="EMBL" id="CAK7930905.1"/>
    </source>
</evidence>
<dbReference type="AlphaFoldDB" id="A0AAV1U8U4"/>
<evidence type="ECO:0008006" key="3">
    <source>
        <dbReference type="Google" id="ProtNLM"/>
    </source>
</evidence>
<dbReference type="EMBL" id="CAKLBY020000170">
    <property type="protein sequence ID" value="CAK7930905.1"/>
    <property type="molecule type" value="Genomic_DNA"/>
</dbReference>
<dbReference type="Proteomes" id="UP001162060">
    <property type="component" value="Unassembled WGS sequence"/>
</dbReference>
<sequence length="113" mass="12550">MTSGSGKCTKYSCGDKECTWGVRVSRRVDGAMYVSTINEKHYEFGASMSKPTQRWIRSLRTFQAASCGDRNMKLKTLASLTQGRANLEANGSKLYRAKNEVVDILMEDGVNIS</sequence>
<reference evidence="1" key="1">
    <citation type="submission" date="2024-01" db="EMBL/GenBank/DDBJ databases">
        <authorList>
            <person name="Webb A."/>
        </authorList>
    </citation>
    <scope>NUCLEOTIDE SEQUENCE</scope>
    <source>
        <strain evidence="1">Pm1</strain>
    </source>
</reference>
<name>A0AAV1U8U4_9STRA</name>
<proteinExistence type="predicted"/>
<gene>
    <name evidence="1" type="ORF">PM001_LOCUS16055</name>
</gene>
<evidence type="ECO:0000313" key="2">
    <source>
        <dbReference type="Proteomes" id="UP001162060"/>
    </source>
</evidence>
<organism evidence="1 2">
    <name type="scientific">Peronospora matthiolae</name>
    <dbReference type="NCBI Taxonomy" id="2874970"/>
    <lineage>
        <taxon>Eukaryota</taxon>
        <taxon>Sar</taxon>
        <taxon>Stramenopiles</taxon>
        <taxon>Oomycota</taxon>
        <taxon>Peronosporomycetes</taxon>
        <taxon>Peronosporales</taxon>
        <taxon>Peronosporaceae</taxon>
        <taxon>Peronospora</taxon>
    </lineage>
</organism>
<comment type="caution">
    <text evidence="1">The sequence shown here is derived from an EMBL/GenBank/DDBJ whole genome shotgun (WGS) entry which is preliminary data.</text>
</comment>
<protein>
    <recommendedName>
        <fullName evidence="3">FLYWCH-type domain-containing protein</fullName>
    </recommendedName>
</protein>
<accession>A0AAV1U8U4</accession>